<reference evidence="1" key="2">
    <citation type="submission" date="2020-09" db="EMBL/GenBank/DDBJ databases">
        <authorList>
            <person name="Sun Q."/>
            <person name="Zhou Y."/>
        </authorList>
    </citation>
    <scope>NUCLEOTIDE SEQUENCE</scope>
    <source>
        <strain evidence="1">CGMCC 1.15179</strain>
    </source>
</reference>
<organism evidence="1 2">
    <name type="scientific">Marinithermofilum abyssi</name>
    <dbReference type="NCBI Taxonomy" id="1571185"/>
    <lineage>
        <taxon>Bacteria</taxon>
        <taxon>Bacillati</taxon>
        <taxon>Bacillota</taxon>
        <taxon>Bacilli</taxon>
        <taxon>Bacillales</taxon>
        <taxon>Thermoactinomycetaceae</taxon>
        <taxon>Marinithermofilum</taxon>
    </lineage>
</organism>
<protein>
    <submittedName>
        <fullName evidence="1">UPF0180 protein YkuS</fullName>
    </submittedName>
</protein>
<dbReference type="RefSeq" id="WP_188648359.1">
    <property type="nucleotide sequence ID" value="NZ_BMHQ01000009.1"/>
</dbReference>
<accession>A0A8J2YAX6</accession>
<proteinExistence type="predicted"/>
<dbReference type="InterPro" id="IPR005370">
    <property type="entry name" value="UPF0180"/>
</dbReference>
<gene>
    <name evidence="1" type="primary">ykuS</name>
    <name evidence="1" type="ORF">GCM10011571_26400</name>
</gene>
<name>A0A8J2YAX6_9BACL</name>
<reference evidence="1" key="1">
    <citation type="journal article" date="2014" name="Int. J. Syst. Evol. Microbiol.">
        <title>Complete genome sequence of Corynebacterium casei LMG S-19264T (=DSM 44701T), isolated from a smear-ripened cheese.</title>
        <authorList>
            <consortium name="US DOE Joint Genome Institute (JGI-PGF)"/>
            <person name="Walter F."/>
            <person name="Albersmeier A."/>
            <person name="Kalinowski J."/>
            <person name="Ruckert C."/>
        </authorList>
    </citation>
    <scope>NUCLEOTIDE SEQUENCE</scope>
    <source>
        <strain evidence="1">CGMCC 1.15179</strain>
    </source>
</reference>
<sequence>MAKQRVAVEEGLQAVSQALQNRGYEVVSLDGMQQGNCACFVVSGGDNNMMGMQDTVTEAAVVNAEGMTAEEVCDAVERTINVQ</sequence>
<comment type="caution">
    <text evidence="1">The sequence shown here is derived from an EMBL/GenBank/DDBJ whole genome shotgun (WGS) entry which is preliminary data.</text>
</comment>
<evidence type="ECO:0000313" key="1">
    <source>
        <dbReference type="EMBL" id="GGE23053.1"/>
    </source>
</evidence>
<dbReference type="Proteomes" id="UP000625210">
    <property type="component" value="Unassembled WGS sequence"/>
</dbReference>
<keyword evidence="2" id="KW-1185">Reference proteome</keyword>
<dbReference type="AlphaFoldDB" id="A0A8J2YAX6"/>
<dbReference type="Pfam" id="PF03698">
    <property type="entry name" value="UPF0180"/>
    <property type="match status" value="1"/>
</dbReference>
<dbReference type="EMBL" id="BMHQ01000009">
    <property type="protein sequence ID" value="GGE23053.1"/>
    <property type="molecule type" value="Genomic_DNA"/>
</dbReference>
<evidence type="ECO:0000313" key="2">
    <source>
        <dbReference type="Proteomes" id="UP000625210"/>
    </source>
</evidence>